<comment type="caution">
    <text evidence="8">The sequence shown here is derived from an EMBL/GenBank/DDBJ whole genome shotgun (WGS) entry which is preliminary data.</text>
</comment>
<dbReference type="Pfam" id="PF01566">
    <property type="entry name" value="Nramp"/>
    <property type="match status" value="1"/>
</dbReference>
<evidence type="ECO:0000256" key="5">
    <source>
        <dbReference type="ARBA" id="ARBA00023136"/>
    </source>
</evidence>
<gene>
    <name evidence="8" type="ORF">HU200_003630</name>
</gene>
<dbReference type="AlphaFoldDB" id="A0A835FXJ8"/>
<reference evidence="8" key="1">
    <citation type="submission" date="2020-07" db="EMBL/GenBank/DDBJ databases">
        <title>Genome sequence and genetic diversity analysis of an under-domesticated orphan crop, white fonio (Digitaria exilis).</title>
        <authorList>
            <person name="Bennetzen J.L."/>
            <person name="Chen S."/>
            <person name="Ma X."/>
            <person name="Wang X."/>
            <person name="Yssel A.E.J."/>
            <person name="Chaluvadi S.R."/>
            <person name="Johnson M."/>
            <person name="Gangashetty P."/>
            <person name="Hamidou F."/>
            <person name="Sanogo M.D."/>
            <person name="Zwaenepoel A."/>
            <person name="Wallace J."/>
            <person name="Van De Peer Y."/>
            <person name="Van Deynze A."/>
        </authorList>
    </citation>
    <scope>NUCLEOTIDE SEQUENCE</scope>
    <source>
        <tissue evidence="8">Leaves</tissue>
    </source>
</reference>
<dbReference type="OrthoDB" id="409173at2759"/>
<dbReference type="GO" id="GO:0005384">
    <property type="term" value="F:manganese ion transmembrane transporter activity"/>
    <property type="evidence" value="ECO:0007669"/>
    <property type="project" value="TreeGrafter"/>
</dbReference>
<feature type="transmembrane region" description="Helical" evidence="7">
    <location>
        <begin position="75"/>
        <end position="98"/>
    </location>
</feature>
<dbReference type="PANTHER" id="PTHR11706">
    <property type="entry name" value="SOLUTE CARRIER PROTEIN FAMILY 11 MEMBER"/>
    <property type="match status" value="1"/>
</dbReference>
<evidence type="ECO:0000256" key="4">
    <source>
        <dbReference type="ARBA" id="ARBA00022989"/>
    </source>
</evidence>
<dbReference type="InterPro" id="IPR001046">
    <property type="entry name" value="NRAMP_fam"/>
</dbReference>
<proteinExistence type="inferred from homology"/>
<dbReference type="PRINTS" id="PR00447">
    <property type="entry name" value="NATRESASSCMP"/>
</dbReference>
<keyword evidence="3 7" id="KW-0812">Transmembrane</keyword>
<feature type="transmembrane region" description="Helical" evidence="7">
    <location>
        <begin position="41"/>
        <end position="63"/>
    </location>
</feature>
<keyword evidence="4 7" id="KW-1133">Transmembrane helix</keyword>
<dbReference type="GO" id="GO:0015086">
    <property type="term" value="F:cadmium ion transmembrane transporter activity"/>
    <property type="evidence" value="ECO:0007669"/>
    <property type="project" value="TreeGrafter"/>
</dbReference>
<sequence>MQGFLDINVKQWLRNLMTRSIAIVPSLVVAIIGGSSGAGRLIIMASMILSFELPFALIPLLKFSSSSNKMGENKNSIYIIGFSWILGFIVIGINIYFLSSKLVGWILHNSLPIYANVLICIIVVPLMLLYISAVIYLTFRKDTVKFASRGELQVPETDKSKVANDSDNVEHKDQLV</sequence>
<dbReference type="Proteomes" id="UP000636709">
    <property type="component" value="Unassembled WGS sequence"/>
</dbReference>
<protein>
    <submittedName>
        <fullName evidence="8">Uncharacterized protein</fullName>
    </submittedName>
</protein>
<dbReference type="EMBL" id="JACEFO010000210">
    <property type="protein sequence ID" value="KAF8776325.1"/>
    <property type="molecule type" value="Genomic_DNA"/>
</dbReference>
<dbReference type="GO" id="GO:0005886">
    <property type="term" value="C:plasma membrane"/>
    <property type="evidence" value="ECO:0007669"/>
    <property type="project" value="TreeGrafter"/>
</dbReference>
<feature type="transmembrane region" description="Helical" evidence="7">
    <location>
        <begin position="12"/>
        <end position="35"/>
    </location>
</feature>
<accession>A0A835FXJ8</accession>
<evidence type="ECO:0000313" key="8">
    <source>
        <dbReference type="EMBL" id="KAF8776325.1"/>
    </source>
</evidence>
<dbReference type="PANTHER" id="PTHR11706:SF41">
    <property type="entry name" value="METAL TRANSPORTER NRAMP1"/>
    <property type="match status" value="1"/>
</dbReference>
<organism evidence="8 9">
    <name type="scientific">Digitaria exilis</name>
    <dbReference type="NCBI Taxonomy" id="1010633"/>
    <lineage>
        <taxon>Eukaryota</taxon>
        <taxon>Viridiplantae</taxon>
        <taxon>Streptophyta</taxon>
        <taxon>Embryophyta</taxon>
        <taxon>Tracheophyta</taxon>
        <taxon>Spermatophyta</taxon>
        <taxon>Magnoliopsida</taxon>
        <taxon>Liliopsida</taxon>
        <taxon>Poales</taxon>
        <taxon>Poaceae</taxon>
        <taxon>PACMAD clade</taxon>
        <taxon>Panicoideae</taxon>
        <taxon>Panicodae</taxon>
        <taxon>Paniceae</taxon>
        <taxon>Anthephorinae</taxon>
        <taxon>Digitaria</taxon>
    </lineage>
</organism>
<evidence type="ECO:0000256" key="7">
    <source>
        <dbReference type="SAM" id="Phobius"/>
    </source>
</evidence>
<evidence type="ECO:0000256" key="2">
    <source>
        <dbReference type="ARBA" id="ARBA00009965"/>
    </source>
</evidence>
<dbReference type="GO" id="GO:0034755">
    <property type="term" value="P:iron ion transmembrane transport"/>
    <property type="evidence" value="ECO:0007669"/>
    <property type="project" value="TreeGrafter"/>
</dbReference>
<keyword evidence="9" id="KW-1185">Reference proteome</keyword>
<comment type="similarity">
    <text evidence="2">Belongs to the NRAMP (TC 2.A.55) family.</text>
</comment>
<evidence type="ECO:0000256" key="6">
    <source>
        <dbReference type="SAM" id="MobiDB-lite"/>
    </source>
</evidence>
<evidence type="ECO:0000256" key="1">
    <source>
        <dbReference type="ARBA" id="ARBA00004141"/>
    </source>
</evidence>
<feature type="transmembrane region" description="Helical" evidence="7">
    <location>
        <begin position="113"/>
        <end position="139"/>
    </location>
</feature>
<name>A0A835FXJ8_9POAL</name>
<keyword evidence="5 7" id="KW-0472">Membrane</keyword>
<evidence type="ECO:0000313" key="9">
    <source>
        <dbReference type="Proteomes" id="UP000636709"/>
    </source>
</evidence>
<evidence type="ECO:0000256" key="3">
    <source>
        <dbReference type="ARBA" id="ARBA00022692"/>
    </source>
</evidence>
<comment type="subcellular location">
    <subcellularLocation>
        <location evidence="1">Membrane</location>
        <topology evidence="1">Multi-pass membrane protein</topology>
    </subcellularLocation>
</comment>
<feature type="region of interest" description="Disordered" evidence="6">
    <location>
        <begin position="157"/>
        <end position="176"/>
    </location>
</feature>